<keyword evidence="2" id="KW-1133">Transmembrane helix</keyword>
<feature type="transmembrane region" description="Helical" evidence="2">
    <location>
        <begin position="101"/>
        <end position="122"/>
    </location>
</feature>
<dbReference type="AlphaFoldDB" id="A0A6P6RYZ3"/>
<feature type="compositionally biased region" description="Polar residues" evidence="1">
    <location>
        <begin position="337"/>
        <end position="366"/>
    </location>
</feature>
<gene>
    <name evidence="4" type="primary">LOC113147168</name>
</gene>
<evidence type="ECO:0000256" key="2">
    <source>
        <dbReference type="SAM" id="Phobius"/>
    </source>
</evidence>
<evidence type="ECO:0000313" key="3">
    <source>
        <dbReference type="Proteomes" id="UP000515125"/>
    </source>
</evidence>
<feature type="region of interest" description="Disordered" evidence="1">
    <location>
        <begin position="249"/>
        <end position="270"/>
    </location>
</feature>
<accession>A0A6P6RYZ3</accession>
<keyword evidence="2" id="KW-0812">Transmembrane</keyword>
<evidence type="ECO:0000313" key="4">
    <source>
        <dbReference type="RefSeq" id="XP_026192577.1"/>
    </source>
</evidence>
<keyword evidence="3" id="KW-1185">Reference proteome</keyword>
<keyword evidence="2" id="KW-0472">Membrane</keyword>
<proteinExistence type="predicted"/>
<sequence>MLACGSANGSNYPSGNGCSSNRNASPTLAPSEASLYMPASLAHPLLQSSCKSSTCSWGTRIWSCDKGKTCSNCSCRCLQPQKHDLRQWTKPAEALIQHTCLLLLLVGFFCFSLAAAVYRLLLNSVVALARRRTLRQQPSSVVKNAVVPVGGGAAAPAAAPPPHLLIVFNSNELLLLAAAEAACSAAAATAGAAAGTSVCVQELLLPAVVAAFLGGLSHLTFSDAPGVCSLKQHRQQLVEQLQQLSLEAWEETSAPQQQQQQEQQQKNRPLNEDLLVLHSPILICVRRGGREQQRQHEGKGDILKVRLLCGCSALPELLNLYAANRLTRVSRRNCGSFNCPSTHSRNSASSSGQQTVERESNGNTLRQGMPRYGHGGEEGCKFSPRSELRQQGAGAAAEQHVQDDCVSSSNVNTGSAHYTLPSEEVIRASSVYEQLLTGGDFPVPRCLLRAELPLLLLLRSIAEVCSTATWYLACRVTQGVASRLLLRQDASKQHHRKAYGATLWELPQQLLLMLQLLLPSLLGRLQEELSPFGCLTPFSACSVPPLLLAEAELLGRCVQLRQHQQQPPLQQHWEHREASLPLQQHETRGLATRVQETLEAFRLRHLRLGR</sequence>
<protein>
    <submittedName>
        <fullName evidence="4">Uncharacterized protein LOC113147168</fullName>
    </submittedName>
</protein>
<dbReference type="Proteomes" id="UP000515125">
    <property type="component" value="Unplaced"/>
</dbReference>
<feature type="compositionally biased region" description="Basic and acidic residues" evidence="1">
    <location>
        <begin position="374"/>
        <end position="384"/>
    </location>
</feature>
<dbReference type="GeneID" id="113147168"/>
<dbReference type="OrthoDB" id="349343at2759"/>
<name>A0A6P6RYZ3_9EIME</name>
<dbReference type="RefSeq" id="XP_026192577.1">
    <property type="nucleotide sequence ID" value="XM_026336792.1"/>
</dbReference>
<reference evidence="4" key="1">
    <citation type="submission" date="2025-08" db="UniProtKB">
        <authorList>
            <consortium name="RefSeq"/>
        </authorList>
    </citation>
    <scope>IDENTIFICATION</scope>
</reference>
<evidence type="ECO:0000256" key="1">
    <source>
        <dbReference type="SAM" id="MobiDB-lite"/>
    </source>
</evidence>
<feature type="region of interest" description="Disordered" evidence="1">
    <location>
        <begin position="337"/>
        <end position="384"/>
    </location>
</feature>
<organism evidence="3 4">
    <name type="scientific">Cyclospora cayetanensis</name>
    <dbReference type="NCBI Taxonomy" id="88456"/>
    <lineage>
        <taxon>Eukaryota</taxon>
        <taxon>Sar</taxon>
        <taxon>Alveolata</taxon>
        <taxon>Apicomplexa</taxon>
        <taxon>Conoidasida</taxon>
        <taxon>Coccidia</taxon>
        <taxon>Eucoccidiorida</taxon>
        <taxon>Eimeriorina</taxon>
        <taxon>Eimeriidae</taxon>
        <taxon>Cyclospora</taxon>
    </lineage>
</organism>